<feature type="compositionally biased region" description="Gly residues" evidence="1">
    <location>
        <begin position="634"/>
        <end position="722"/>
    </location>
</feature>
<feature type="compositionally biased region" description="Pro residues" evidence="1">
    <location>
        <begin position="452"/>
        <end position="466"/>
    </location>
</feature>
<comment type="caution">
    <text evidence="3">The sequence shown here is derived from an EMBL/GenBank/DDBJ whole genome shotgun (WGS) entry which is preliminary data.</text>
</comment>
<evidence type="ECO:0000259" key="2">
    <source>
        <dbReference type="Pfam" id="PF23717"/>
    </source>
</evidence>
<feature type="compositionally biased region" description="Low complexity" evidence="1">
    <location>
        <begin position="467"/>
        <end position="487"/>
    </location>
</feature>
<accession>A0AAJ1W471</accession>
<reference evidence="3" key="1">
    <citation type="submission" date="2023-06" db="EMBL/GenBank/DDBJ databases">
        <title>Identification of two novel mycobacterium reveal diversities and complexities of Mycobacterium gordonae clade.</title>
        <authorList>
            <person name="Matsumoto Y."/>
            <person name="Nakamura S."/>
            <person name="Motooka D."/>
            <person name="Fukushima K."/>
        </authorList>
    </citation>
    <scope>NUCLEOTIDE SEQUENCE</scope>
    <source>
        <strain evidence="3">TY812</strain>
    </source>
</reference>
<organism evidence="3 4">
    <name type="scientific">Mycobacterium paragordonae</name>
    <dbReference type="NCBI Taxonomy" id="1389713"/>
    <lineage>
        <taxon>Bacteria</taxon>
        <taxon>Bacillati</taxon>
        <taxon>Actinomycetota</taxon>
        <taxon>Actinomycetes</taxon>
        <taxon>Mycobacteriales</taxon>
        <taxon>Mycobacteriaceae</taxon>
        <taxon>Mycobacterium</taxon>
    </lineage>
</organism>
<evidence type="ECO:0000256" key="1">
    <source>
        <dbReference type="SAM" id="MobiDB-lite"/>
    </source>
</evidence>
<feature type="domain" description="DUF7159" evidence="2">
    <location>
        <begin position="2"/>
        <end position="219"/>
    </location>
</feature>
<feature type="compositionally biased region" description="Low complexity" evidence="1">
    <location>
        <begin position="438"/>
        <end position="451"/>
    </location>
</feature>
<dbReference type="RefSeq" id="WP_166433893.1">
    <property type="nucleotide sequence ID" value="NZ_JAUFSA010000001.1"/>
</dbReference>
<dbReference type="EMBL" id="JAUFSA010000001">
    <property type="protein sequence ID" value="MDP7737356.1"/>
    <property type="molecule type" value="Genomic_DNA"/>
</dbReference>
<evidence type="ECO:0000313" key="3">
    <source>
        <dbReference type="EMBL" id="MDP7737356.1"/>
    </source>
</evidence>
<feature type="compositionally biased region" description="Pro residues" evidence="1">
    <location>
        <begin position="416"/>
        <end position="427"/>
    </location>
</feature>
<feature type="region of interest" description="Disordered" evidence="1">
    <location>
        <begin position="416"/>
        <end position="520"/>
    </location>
</feature>
<evidence type="ECO:0000313" key="4">
    <source>
        <dbReference type="Proteomes" id="UP001229081"/>
    </source>
</evidence>
<dbReference type="Pfam" id="PF23717">
    <property type="entry name" value="DUF7159"/>
    <property type="match status" value="1"/>
</dbReference>
<dbReference type="AlphaFoldDB" id="A0AAJ1W471"/>
<gene>
    <name evidence="3" type="ORF">QXL92_21660</name>
</gene>
<feature type="compositionally biased region" description="Pro residues" evidence="1">
    <location>
        <begin position="488"/>
        <end position="520"/>
    </location>
</feature>
<dbReference type="Proteomes" id="UP001229081">
    <property type="component" value="Unassembled WGS sequence"/>
</dbReference>
<proteinExistence type="predicted"/>
<dbReference type="InterPro" id="IPR055583">
    <property type="entry name" value="DUF7159"/>
</dbReference>
<protein>
    <recommendedName>
        <fullName evidence="2">DUF7159 domain-containing protein</fullName>
    </recommendedName>
</protein>
<name>A0AAJ1W471_9MYCO</name>
<feature type="region of interest" description="Disordered" evidence="1">
    <location>
        <begin position="564"/>
        <end position="722"/>
    </location>
</feature>
<sequence>MDIVLGLSMTPAAVRMVLVEGHKADGVTVEEREFAVDVGRGSATEHLVAVIQDVQDAAVAAGNRVMSIGVTWTDESDAGRLDEALADCNAGIITLSSPFIAATTLAQAVAQAINSEHMAVLFVEPGSVTLAVIDAVQGAIADIRNEPLRGAGAVTTPAELIAWAETLATRPDGVFLIGSGVDIAMIKLQLQQATSLAVIVPEEPDTALARGAALASVGASPSALATDAFAFARVSGAGEDEAMTLPRVAYSVSPDEEMDAPTTVLETGEEAELGETLRQRRPVLLVGSVGAVALISAVVALEVSLALGIRPAAVGLHHVPGQNRLMQAPLMPLAPLAVAPDSRPTAMRPTGPVTQLPPSAPSIPLPSVVLPGDSPGAPPPALLALPVLMPNALPPRVPDADYPNYPILLPLPGVQPPSAAPSIPPRKLPSIPVTQPATTVPVSQPATSVPVSQPPTSVPVSQPPTSVPVSQPPSTVQVSQPPTSVPVTQPPSTVPVSQPPTTVPVTQPPSTVPVSQPPATVPVSQPPTYVPVSQPPRPVPVAPPPVHVPEAQVPVNVPPPDAPVVPGLPGLETPPVRGPVLEGPTIPASPGIPAQDVPPVAPQLPGALPAPAPEPLPTTGGGSAGIPGTSPPITGGGSLTGGGSPGTGGGSPGGSLGGGSLGGGGGSPGGSLGGSSLGGGGGSSIGGSSSIGGGGSSIGGGSSSTGGSSSSGGSGSSGGGKR</sequence>